<dbReference type="CAZy" id="CBM20">
    <property type="family name" value="Carbohydrate-Binding Module Family 20"/>
</dbReference>
<dbReference type="STRING" id="41431.PCC8801_2137"/>
<name>B7K022_RIPO1</name>
<evidence type="ECO:0000259" key="1">
    <source>
        <dbReference type="PROSITE" id="PS51166"/>
    </source>
</evidence>
<sequence>MYRFQITAHTQVGESIAIVGNIPEFGEWDVTKCLELRTSGDRYPLWWVETDIDLSPFLDPANDQRIEYKYVRLYPDEGVEWETQGSNRWLPLDPQPGSFTITVEDGQFGRVQPWPFGYWDAPRTPLPKAKDGLKIVVIGSSVAEGYNAWLFKGWVWRLEQALNAKYGHQVVNVSQLGTNITTTMERFSRVVPPEKPDIVIISLSLGNEGLAYCPPHERPAVQRRFETGLQELVKMTQDLGAMPMLGAVYPHGDYTPDHNWFLQDTHQRMRSWGIPLLNWLAALNNGQGRWKPGISFEPPHPNTEGHRLMYEAIDLSLFNVTQAELAQKKKGLQPAKDEIILYSDEKGFQIVSERHQRSLRVINTSEHPYTLTPSWTELQQPLQTTGVLKPGIYLSKTVAQSIPQSFWVRDDGSIETTLNILPSVDLEYSPAFEFFSPKISEILFYDGHLGILKQGDFLVRVINESDHEYSIQPMWKEVCHAFKQMPSGVYVDVVEPDTPFRTMMIGQDGLESRVKVPPKSAVCFEYQCKLSDISRVAILPLGDRCAIRMVLHKMEYDGPAYPFDLTRTTNLSDVADIIESGFWDMWNPAFLDYNDEAGRIYHTKWTGLSFAHEVEETDDPINDMSPVYERMRTRYEARSARFWYTINHCDEVLFIRTGFATRSQVIDLADKLAEKCQGKPFRIMIISAQSSDEFAGLPNVLHYSMYFNPDQMYEDLGYWMHCTNVMRSILDSVGISSKNLFWCPPKIPKSSI</sequence>
<dbReference type="CDD" id="cd00229">
    <property type="entry name" value="SGNH_hydrolase"/>
    <property type="match status" value="1"/>
</dbReference>
<dbReference type="PROSITE" id="PS51166">
    <property type="entry name" value="CBM20"/>
    <property type="match status" value="1"/>
</dbReference>
<dbReference type="GO" id="GO:0004622">
    <property type="term" value="F:phosphatidylcholine lysophospholipase activity"/>
    <property type="evidence" value="ECO:0007669"/>
    <property type="project" value="TreeGrafter"/>
</dbReference>
<dbReference type="InterPro" id="IPR036514">
    <property type="entry name" value="SGNH_hydro_sf"/>
</dbReference>
<accession>B7K022</accession>
<dbReference type="Pfam" id="PF00686">
    <property type="entry name" value="CBM_20"/>
    <property type="match status" value="1"/>
</dbReference>
<organism evidence="2 3">
    <name type="scientific">Rippkaea orientalis (strain PCC 8801 / RF-1)</name>
    <name type="common">Cyanothece sp. (strain PCC 8801)</name>
    <dbReference type="NCBI Taxonomy" id="41431"/>
    <lineage>
        <taxon>Bacteria</taxon>
        <taxon>Bacillati</taxon>
        <taxon>Cyanobacteriota</taxon>
        <taxon>Cyanophyceae</taxon>
        <taxon>Oscillatoriophycideae</taxon>
        <taxon>Chroococcales</taxon>
        <taxon>Aphanothecaceae</taxon>
        <taxon>Rippkaea</taxon>
        <taxon>Rippkaea orientalis</taxon>
    </lineage>
</organism>
<dbReference type="Pfam" id="PF13472">
    <property type="entry name" value="Lipase_GDSL_2"/>
    <property type="match status" value="1"/>
</dbReference>
<evidence type="ECO:0000313" key="3">
    <source>
        <dbReference type="Proteomes" id="UP000008204"/>
    </source>
</evidence>
<dbReference type="InterPro" id="IPR013784">
    <property type="entry name" value="Carb-bd-like_fold"/>
</dbReference>
<dbReference type="SUPFAM" id="SSF49452">
    <property type="entry name" value="Starch-binding domain-like"/>
    <property type="match status" value="1"/>
</dbReference>
<dbReference type="GO" id="GO:2001070">
    <property type="term" value="F:starch binding"/>
    <property type="evidence" value="ECO:0007669"/>
    <property type="project" value="InterPro"/>
</dbReference>
<dbReference type="HOGENOM" id="CLU_843906_0_0_3"/>
<dbReference type="PANTHER" id="PTHR30383">
    <property type="entry name" value="THIOESTERASE 1/PROTEASE 1/LYSOPHOSPHOLIPASE L1"/>
    <property type="match status" value="1"/>
</dbReference>
<dbReference type="Gene3D" id="3.40.50.1110">
    <property type="entry name" value="SGNH hydrolase"/>
    <property type="match status" value="1"/>
</dbReference>
<dbReference type="Pfam" id="PF08795">
    <property type="entry name" value="DUF1796"/>
    <property type="match status" value="1"/>
</dbReference>
<gene>
    <name evidence="2" type="ordered locus">PCC8801_2137</name>
</gene>
<dbReference type="EMBL" id="CP001287">
    <property type="protein sequence ID" value="ACK66169.1"/>
    <property type="molecule type" value="Genomic_DNA"/>
</dbReference>
<proteinExistence type="predicted"/>
<dbReference type="KEGG" id="cyp:PCC8801_2137"/>
<keyword evidence="3" id="KW-1185">Reference proteome</keyword>
<dbReference type="Gene3D" id="2.60.40.10">
    <property type="entry name" value="Immunoglobulins"/>
    <property type="match status" value="1"/>
</dbReference>
<reference evidence="3" key="1">
    <citation type="journal article" date="2011" name="MBio">
        <title>Novel metabolic attributes of the genus Cyanothece, comprising a group of unicellular nitrogen-fixing Cyanobacteria.</title>
        <authorList>
            <person name="Bandyopadhyay A."/>
            <person name="Elvitigala T."/>
            <person name="Welsh E."/>
            <person name="Stockel J."/>
            <person name="Liberton M."/>
            <person name="Min H."/>
            <person name="Sherman L.A."/>
            <person name="Pakrasi H.B."/>
        </authorList>
    </citation>
    <scope>NUCLEOTIDE SEQUENCE [LARGE SCALE GENOMIC DNA]</scope>
    <source>
        <strain evidence="3">PCC 8801</strain>
    </source>
</reference>
<dbReference type="InterPro" id="IPR014903">
    <property type="entry name" value="DUF1796"/>
</dbReference>
<dbReference type="InterPro" id="IPR013783">
    <property type="entry name" value="Ig-like_fold"/>
</dbReference>
<dbReference type="SMART" id="SM01065">
    <property type="entry name" value="CBM_2"/>
    <property type="match status" value="1"/>
</dbReference>
<dbReference type="InterPro" id="IPR002044">
    <property type="entry name" value="CBM20"/>
</dbReference>
<dbReference type="AlphaFoldDB" id="B7K022"/>
<keyword evidence="2" id="KW-0378">Hydrolase</keyword>
<dbReference type="InterPro" id="IPR013830">
    <property type="entry name" value="SGNH_hydro"/>
</dbReference>
<dbReference type="eggNOG" id="COG2755">
    <property type="taxonomic scope" value="Bacteria"/>
</dbReference>
<dbReference type="PANTHER" id="PTHR30383:SF5">
    <property type="entry name" value="SGNH HYDROLASE-TYPE ESTERASE DOMAIN-CONTAINING PROTEIN"/>
    <property type="match status" value="1"/>
</dbReference>
<protein>
    <submittedName>
        <fullName evidence="2">Glycoside hydrolase starch-binding</fullName>
    </submittedName>
</protein>
<dbReference type="InterPro" id="IPR051532">
    <property type="entry name" value="Ester_Hydrolysis_Enzymes"/>
</dbReference>
<feature type="domain" description="CBM20" evidence="1">
    <location>
        <begin position="1"/>
        <end position="110"/>
    </location>
</feature>
<dbReference type="Proteomes" id="UP000008204">
    <property type="component" value="Chromosome"/>
</dbReference>
<dbReference type="CDD" id="cd05467">
    <property type="entry name" value="CBM20"/>
    <property type="match status" value="1"/>
</dbReference>
<dbReference type="SUPFAM" id="SSF52266">
    <property type="entry name" value="SGNH hydrolase"/>
    <property type="match status" value="1"/>
</dbReference>
<evidence type="ECO:0000313" key="2">
    <source>
        <dbReference type="EMBL" id="ACK66169.1"/>
    </source>
</evidence>